<evidence type="ECO:0000313" key="1">
    <source>
        <dbReference type="EMBL" id="MBB4443262.1"/>
    </source>
</evidence>
<dbReference type="AlphaFoldDB" id="A0A7W6US01"/>
<dbReference type="RefSeq" id="WP_184501835.1">
    <property type="nucleotide sequence ID" value="NZ_JACIHI010000022.1"/>
</dbReference>
<dbReference type="Proteomes" id="UP000533724">
    <property type="component" value="Unassembled WGS sequence"/>
</dbReference>
<sequence>METKVPSAHIPLPLTREKPPRLTLEALADVAEGNAVDHRSVQAWADSLDGDRPVLLPR</sequence>
<accession>A0A7W6US01</accession>
<proteinExistence type="predicted"/>
<dbReference type="EMBL" id="JACIHI010000022">
    <property type="protein sequence ID" value="MBB4443262.1"/>
    <property type="molecule type" value="Genomic_DNA"/>
</dbReference>
<comment type="caution">
    <text evidence="1">The sequence shown here is derived from an EMBL/GenBank/DDBJ whole genome shotgun (WGS) entry which is preliminary data.</text>
</comment>
<reference evidence="1 2" key="1">
    <citation type="submission" date="2020-08" db="EMBL/GenBank/DDBJ databases">
        <title>Genomic Encyclopedia of Type Strains, Phase IV (KMG-V): Genome sequencing to study the core and pangenomes of soil and plant-associated prokaryotes.</title>
        <authorList>
            <person name="Whitman W."/>
        </authorList>
    </citation>
    <scope>NUCLEOTIDE SEQUENCE [LARGE SCALE GENOMIC DNA]</scope>
    <source>
        <strain evidence="1 2">SEMIA 414</strain>
    </source>
</reference>
<protein>
    <recommendedName>
        <fullName evidence="3">CopG family transcriptional regulator</fullName>
    </recommendedName>
</protein>
<evidence type="ECO:0008006" key="3">
    <source>
        <dbReference type="Google" id="ProtNLM"/>
    </source>
</evidence>
<gene>
    <name evidence="1" type="ORF">GGE15_006564</name>
</gene>
<name>A0A7W6US01_9HYPH</name>
<evidence type="ECO:0000313" key="2">
    <source>
        <dbReference type="Proteomes" id="UP000533724"/>
    </source>
</evidence>
<organism evidence="1 2">
    <name type="scientific">Rhizobium esperanzae</name>
    <dbReference type="NCBI Taxonomy" id="1967781"/>
    <lineage>
        <taxon>Bacteria</taxon>
        <taxon>Pseudomonadati</taxon>
        <taxon>Pseudomonadota</taxon>
        <taxon>Alphaproteobacteria</taxon>
        <taxon>Hyphomicrobiales</taxon>
        <taxon>Rhizobiaceae</taxon>
        <taxon>Rhizobium/Agrobacterium group</taxon>
        <taxon>Rhizobium</taxon>
    </lineage>
</organism>